<feature type="region of interest" description="Disordered" evidence="1">
    <location>
        <begin position="405"/>
        <end position="447"/>
    </location>
</feature>
<protein>
    <submittedName>
        <fullName evidence="3">Variant surface glycoprotein 1125.1241</fullName>
    </submittedName>
</protein>
<dbReference type="EMBL" id="KX699521">
    <property type="protein sequence ID" value="APD73477.1"/>
    <property type="molecule type" value="Genomic_DNA"/>
</dbReference>
<feature type="chain" id="PRO_5012927040" evidence="2">
    <location>
        <begin position="29"/>
        <end position="447"/>
    </location>
</feature>
<evidence type="ECO:0000256" key="2">
    <source>
        <dbReference type="SAM" id="SignalP"/>
    </source>
</evidence>
<dbReference type="AlphaFoldDB" id="A0A1J0R6I5"/>
<feature type="region of interest" description="Disordered" evidence="1">
    <location>
        <begin position="214"/>
        <end position="235"/>
    </location>
</feature>
<dbReference type="VEuPathDB" id="TriTrypDB:Tb11.v5.0296"/>
<feature type="compositionally biased region" description="Polar residues" evidence="1">
    <location>
        <begin position="419"/>
        <end position="439"/>
    </location>
</feature>
<dbReference type="SUPFAM" id="SSF58087">
    <property type="entry name" value="Variant surface glycoprotein (N-terminal domain)"/>
    <property type="match status" value="1"/>
</dbReference>
<organism evidence="3">
    <name type="scientific">Trypanosoma brucei</name>
    <dbReference type="NCBI Taxonomy" id="5691"/>
    <lineage>
        <taxon>Eukaryota</taxon>
        <taxon>Discoba</taxon>
        <taxon>Euglenozoa</taxon>
        <taxon>Kinetoplastea</taxon>
        <taxon>Metakinetoplastina</taxon>
        <taxon>Trypanosomatida</taxon>
        <taxon>Trypanosomatidae</taxon>
        <taxon>Trypanosoma</taxon>
    </lineage>
</organism>
<evidence type="ECO:0000313" key="3">
    <source>
        <dbReference type="EMBL" id="APD73477.1"/>
    </source>
</evidence>
<keyword evidence="2" id="KW-0732">Signal</keyword>
<sequence length="447" mass="47669">MTAQGCDLQNKISLLFLILNTYTLQTTAQSKTIDDDSLGTTVTTAFDAIQYIAAKAATCEDHVNSLASTVEANLATANTWTILEARETADKKLAYAALSAAATTYVQKQLSTLPKQIKVCQQQSETLNRRIGITTLAAELNSKPIGADTKLGIGNDSPSGGQKIDITTALAATAATACRIDSRGTVGDSKHKLGKAKQTKIALITEAILQQPNPATKPSVSCKAPTGGTSPQWTSSGNAIGCSATTQPGEMHIALSTSKLFNTLTVTTAKLSDDDTANCKGDADITKMSWPTDNHVKFVKCQAQAITATPVQSLKDMSLDTLRSATQLDAAVATVLGLTKEQRTDMDPHIKRLFGTDPAKFTEIFLTTPQKSSAKYEMPEESTTKAIGELAQEENYVTALVHLKKTTTKKSSPDHKQTNPKQVNLSAKTRTKMTVQAKSANLKKESA</sequence>
<accession>A0A1J0R6I5</accession>
<dbReference type="VEuPathDB" id="TriTrypDB:Tb427_000178000"/>
<feature type="signal peptide" evidence="2">
    <location>
        <begin position="1"/>
        <end position="28"/>
    </location>
</feature>
<proteinExistence type="predicted"/>
<evidence type="ECO:0000256" key="1">
    <source>
        <dbReference type="SAM" id="MobiDB-lite"/>
    </source>
</evidence>
<name>A0A1J0R6I5_9TRYP</name>
<reference evidence="3" key="1">
    <citation type="submission" date="2016-08" db="EMBL/GenBank/DDBJ databases">
        <title>VSG repertoire of Trypanosoma brucei EATRO 1125.</title>
        <authorList>
            <person name="Cross G.A."/>
        </authorList>
    </citation>
    <scope>NUCLEOTIDE SEQUENCE</scope>
    <source>
        <strain evidence="3">EATRO 1125</strain>
    </source>
</reference>